<keyword evidence="1" id="KW-0175">Coiled coil</keyword>
<keyword evidence="5" id="KW-1185">Reference proteome</keyword>
<proteinExistence type="predicted"/>
<evidence type="ECO:0000313" key="4">
    <source>
        <dbReference type="EMBL" id="CAF0874021.1"/>
    </source>
</evidence>
<dbReference type="AlphaFoldDB" id="A0A813XQQ8"/>
<feature type="domain" description="BAP29/BAP31 transmembrane" evidence="3">
    <location>
        <begin position="1"/>
        <end position="130"/>
    </location>
</feature>
<feature type="transmembrane region" description="Helical" evidence="2">
    <location>
        <begin position="6"/>
        <end position="27"/>
    </location>
</feature>
<keyword evidence="2" id="KW-0812">Transmembrane</keyword>
<dbReference type="InterPro" id="IPR040463">
    <property type="entry name" value="BAP29/BAP31_N"/>
</dbReference>
<organism evidence="4 5">
    <name type="scientific">Brachionus calyciflorus</name>
    <dbReference type="NCBI Taxonomy" id="104777"/>
    <lineage>
        <taxon>Eukaryota</taxon>
        <taxon>Metazoa</taxon>
        <taxon>Spiralia</taxon>
        <taxon>Gnathifera</taxon>
        <taxon>Rotifera</taxon>
        <taxon>Eurotatoria</taxon>
        <taxon>Monogononta</taxon>
        <taxon>Pseudotrocha</taxon>
        <taxon>Ploima</taxon>
        <taxon>Brachionidae</taxon>
        <taxon>Brachionus</taxon>
    </lineage>
</organism>
<dbReference type="Proteomes" id="UP000663879">
    <property type="component" value="Unassembled WGS sequence"/>
</dbReference>
<dbReference type="EMBL" id="CAJNOC010001552">
    <property type="protein sequence ID" value="CAF0874021.1"/>
    <property type="molecule type" value="Genomic_DNA"/>
</dbReference>
<protein>
    <recommendedName>
        <fullName evidence="3">BAP29/BAP31 transmembrane domain-containing protein</fullName>
    </recommendedName>
</protein>
<sequence>MSILWTLIEWVFYLELIFLTLLILPNISPLKWQEFFKSSIALRFSQNINLYFNLIIIALVLLITDDNPGDSSHKSRNCDRQNPVNLNILMRFITQYKYFMSGSVLILWFVVKRLIMLIQNLNELIHENEAIKRQAESFVNTANNLLEESKNDNADSIEMEKELMRNKDEIKRLNKELSIAKLDLEASKFKF</sequence>
<keyword evidence="2" id="KW-0472">Membrane</keyword>
<evidence type="ECO:0000259" key="3">
    <source>
        <dbReference type="Pfam" id="PF05529"/>
    </source>
</evidence>
<comment type="caution">
    <text evidence="4">The sequence shown here is derived from an EMBL/GenBank/DDBJ whole genome shotgun (WGS) entry which is preliminary data.</text>
</comment>
<evidence type="ECO:0000256" key="2">
    <source>
        <dbReference type="SAM" id="Phobius"/>
    </source>
</evidence>
<name>A0A813XQQ8_9BILA</name>
<dbReference type="Pfam" id="PF05529">
    <property type="entry name" value="Bap31"/>
    <property type="match status" value="1"/>
</dbReference>
<feature type="transmembrane region" description="Helical" evidence="2">
    <location>
        <begin position="48"/>
        <end position="64"/>
    </location>
</feature>
<gene>
    <name evidence="4" type="ORF">OXX778_LOCUS10074</name>
</gene>
<dbReference type="OrthoDB" id="435607at2759"/>
<evidence type="ECO:0000256" key="1">
    <source>
        <dbReference type="SAM" id="Coils"/>
    </source>
</evidence>
<keyword evidence="2" id="KW-1133">Transmembrane helix</keyword>
<reference evidence="4" key="1">
    <citation type="submission" date="2021-02" db="EMBL/GenBank/DDBJ databases">
        <authorList>
            <person name="Nowell W R."/>
        </authorList>
    </citation>
    <scope>NUCLEOTIDE SEQUENCE</scope>
    <source>
        <strain evidence="4">Ploen Becks lab</strain>
    </source>
</reference>
<evidence type="ECO:0000313" key="5">
    <source>
        <dbReference type="Proteomes" id="UP000663879"/>
    </source>
</evidence>
<feature type="coiled-coil region" evidence="1">
    <location>
        <begin position="114"/>
        <end position="183"/>
    </location>
</feature>
<accession>A0A813XQQ8</accession>
<feature type="transmembrane region" description="Helical" evidence="2">
    <location>
        <begin position="96"/>
        <end position="115"/>
    </location>
</feature>